<evidence type="ECO:0000313" key="1">
    <source>
        <dbReference type="EMBL" id="UQT55509.1"/>
    </source>
</evidence>
<gene>
    <name evidence="1" type="ORF">M4V62_10635</name>
</gene>
<name>A0ABY4PRI9_9ACTN</name>
<keyword evidence="2" id="KW-1185">Reference proteome</keyword>
<protein>
    <submittedName>
        <fullName evidence="1">Uncharacterized protein</fullName>
    </submittedName>
</protein>
<evidence type="ECO:0000313" key="2">
    <source>
        <dbReference type="Proteomes" id="UP000829992"/>
    </source>
</evidence>
<accession>A0ABY4PRI9</accession>
<proteinExistence type="predicted"/>
<organism evidence="1 2">
    <name type="scientific">Streptomyces durmitorensis</name>
    <dbReference type="NCBI Taxonomy" id="319947"/>
    <lineage>
        <taxon>Bacteria</taxon>
        <taxon>Bacillati</taxon>
        <taxon>Actinomycetota</taxon>
        <taxon>Actinomycetes</taxon>
        <taxon>Kitasatosporales</taxon>
        <taxon>Streptomycetaceae</taxon>
        <taxon>Streptomyces</taxon>
    </lineage>
</organism>
<reference evidence="1 2" key="1">
    <citation type="submission" date="2022-05" db="EMBL/GenBank/DDBJ databases">
        <authorList>
            <person name="Zhou X."/>
            <person name="Li K."/>
            <person name="Man Y."/>
        </authorList>
    </citation>
    <scope>NUCLEOTIDE SEQUENCE [LARGE SCALE GENOMIC DNA]</scope>
    <source>
        <strain evidence="1 2">MS405</strain>
    </source>
</reference>
<dbReference type="Proteomes" id="UP000829992">
    <property type="component" value="Chromosome"/>
</dbReference>
<dbReference type="EMBL" id="CP097289">
    <property type="protein sequence ID" value="UQT55509.1"/>
    <property type="molecule type" value="Genomic_DNA"/>
</dbReference>
<sequence>MRPVLLRLPDGRHLDGEVQQFDLLADMALLKIVFQKGESVPLPGIHFDVAREGESWTAVHPRPDDGMLRGTVSDVSVIYQSTGEQAVNCHRLRHDGAHDDVRKFAGSPVGRGEPDPDLPSVVLGLLVARPATTDAPQDTLFAGTIDEAVRRFDTFKFRPAPQQTLSGSERIYEVRQDHEAEALARKDRTVPAGLAAVTSYVNLRWHRPRP</sequence>